<gene>
    <name evidence="1" type="ORF">N3K66_003155</name>
</gene>
<name>A0ACC0V4W6_9HYPO</name>
<comment type="caution">
    <text evidence="1">The sequence shown here is derived from an EMBL/GenBank/DDBJ whole genome shotgun (WGS) entry which is preliminary data.</text>
</comment>
<organism evidence="1 2">
    <name type="scientific">Trichothecium roseum</name>
    <dbReference type="NCBI Taxonomy" id="47278"/>
    <lineage>
        <taxon>Eukaryota</taxon>
        <taxon>Fungi</taxon>
        <taxon>Dikarya</taxon>
        <taxon>Ascomycota</taxon>
        <taxon>Pezizomycotina</taxon>
        <taxon>Sordariomycetes</taxon>
        <taxon>Hypocreomycetidae</taxon>
        <taxon>Hypocreales</taxon>
        <taxon>Hypocreales incertae sedis</taxon>
        <taxon>Trichothecium</taxon>
    </lineage>
</organism>
<reference evidence="1" key="1">
    <citation type="submission" date="2022-10" db="EMBL/GenBank/DDBJ databases">
        <title>Complete Genome of Trichothecium roseum strain YXFP-22015, a Plant Pathogen Isolated from Citrus.</title>
        <authorList>
            <person name="Wang Y."/>
            <person name="Zhu L."/>
        </authorList>
    </citation>
    <scope>NUCLEOTIDE SEQUENCE</scope>
    <source>
        <strain evidence="1">YXFP-22015</strain>
    </source>
</reference>
<accession>A0ACC0V4W6</accession>
<protein>
    <submittedName>
        <fullName evidence="1">Uncharacterized protein</fullName>
    </submittedName>
</protein>
<evidence type="ECO:0000313" key="1">
    <source>
        <dbReference type="EMBL" id="KAI9901338.1"/>
    </source>
</evidence>
<proteinExistence type="predicted"/>
<dbReference type="Proteomes" id="UP001163324">
    <property type="component" value="Chromosome 3"/>
</dbReference>
<sequence length="147" mass="16386">MVKDNIALDHKEIWDDSALVDSWNQALEEYKKYHSMHARGIKLEQLQEEVEASAARRVESTESQAAHFEPTNLISDPEVEENPGGKHIEVATPPQVGNTPNIPGPPPQALLGSVKDENLKKLLMAWYYAGYYTGLFEGGQQAEQQGK</sequence>
<evidence type="ECO:0000313" key="2">
    <source>
        <dbReference type="Proteomes" id="UP001163324"/>
    </source>
</evidence>
<dbReference type="EMBL" id="CM047942">
    <property type="protein sequence ID" value="KAI9901338.1"/>
    <property type="molecule type" value="Genomic_DNA"/>
</dbReference>
<keyword evidence="2" id="KW-1185">Reference proteome</keyword>